<feature type="coiled-coil region" evidence="12">
    <location>
        <begin position="159"/>
        <end position="193"/>
    </location>
</feature>
<keyword evidence="12" id="KW-0175">Coiled coil</keyword>
<dbReference type="SUPFAM" id="SSF46785">
    <property type="entry name" value="Winged helix' DNA-binding domain"/>
    <property type="match status" value="1"/>
</dbReference>
<keyword evidence="16" id="KW-1185">Reference proteome</keyword>
<evidence type="ECO:0000256" key="11">
    <source>
        <dbReference type="RuleBase" id="RU004020"/>
    </source>
</evidence>
<dbReference type="OrthoDB" id="60033at2759"/>
<evidence type="ECO:0000256" key="2">
    <source>
        <dbReference type="ARBA" id="ARBA00006403"/>
    </source>
</evidence>
<evidence type="ECO:0000313" key="16">
    <source>
        <dbReference type="Proteomes" id="UP000325577"/>
    </source>
</evidence>
<evidence type="ECO:0000256" key="9">
    <source>
        <dbReference type="ARBA" id="ARBA00055747"/>
    </source>
</evidence>
<evidence type="ECO:0000256" key="4">
    <source>
        <dbReference type="ARBA" id="ARBA00023015"/>
    </source>
</evidence>
<dbReference type="GO" id="GO:0000978">
    <property type="term" value="F:RNA polymerase II cis-regulatory region sequence-specific DNA binding"/>
    <property type="evidence" value="ECO:0007669"/>
    <property type="project" value="TreeGrafter"/>
</dbReference>
<sequence>MNPSHPIKEGHPGSSSSQSGDPLMTQLPQPMDGIHDIGPPPFLTKTFDMVDDPTTDHMVSWSRGGRSFVVWDPHAFSRHLLPKYFKHNNVSSFVRQLNTYGFRKIDPDRWEFANEGFLRGQKHLLRNIKRRKAPSQLLPSQQPLGPCVEVGRVGLDGQVDRLRRDKQVLMMELVKLRQKQQNTRAHLQAMELKLQGTEKKQQQMMSFLARAMQNPTFIQKLIQQKEKRSELEEAISKKRRRPIDQWPSGVGGESSQCAEGLNAIKVEPLYFGGPYGFEVSELEALALEMQGASRAKKDLEEEHEELEHFEGADKEPDDGFWEELLNEKFDEELGIPGNEGGDEEDMNLLANQLGPRGREGCECLRQSHGSLVFKPKERNNQIAGFAWPDYLEVLIMISLKIAKELLIEDMLGQIM</sequence>
<evidence type="ECO:0000256" key="3">
    <source>
        <dbReference type="ARBA" id="ARBA00022553"/>
    </source>
</evidence>
<evidence type="ECO:0000313" key="15">
    <source>
        <dbReference type="EMBL" id="KAA8543286.1"/>
    </source>
</evidence>
<evidence type="ECO:0000256" key="10">
    <source>
        <dbReference type="ARBA" id="ARBA00081483"/>
    </source>
</evidence>
<evidence type="ECO:0000259" key="14">
    <source>
        <dbReference type="PROSITE" id="PS00434"/>
    </source>
</evidence>
<dbReference type="Gene3D" id="1.10.10.10">
    <property type="entry name" value="Winged helix-like DNA-binding domain superfamily/Winged helix DNA-binding domain"/>
    <property type="match status" value="1"/>
</dbReference>
<dbReference type="AlphaFoldDB" id="A0A5J5BKW4"/>
<evidence type="ECO:0000256" key="8">
    <source>
        <dbReference type="ARBA" id="ARBA00023242"/>
    </source>
</evidence>
<dbReference type="GO" id="GO:0034605">
    <property type="term" value="P:cellular response to heat"/>
    <property type="evidence" value="ECO:0007669"/>
    <property type="project" value="TreeGrafter"/>
</dbReference>
<proteinExistence type="inferred from homology"/>
<dbReference type="FunFam" id="1.10.10.10:FF:000057">
    <property type="entry name" value="Heat shock transcription factor 1"/>
    <property type="match status" value="1"/>
</dbReference>
<evidence type="ECO:0000256" key="1">
    <source>
        <dbReference type="ARBA" id="ARBA00004123"/>
    </source>
</evidence>
<evidence type="ECO:0000256" key="13">
    <source>
        <dbReference type="SAM" id="MobiDB-lite"/>
    </source>
</evidence>
<dbReference type="Pfam" id="PF00447">
    <property type="entry name" value="HSF_DNA-bind"/>
    <property type="match status" value="1"/>
</dbReference>
<evidence type="ECO:0000256" key="5">
    <source>
        <dbReference type="ARBA" id="ARBA00023016"/>
    </source>
</evidence>
<comment type="subcellular location">
    <subcellularLocation>
        <location evidence="1">Nucleus</location>
    </subcellularLocation>
</comment>
<dbReference type="Proteomes" id="UP000325577">
    <property type="component" value="Linkage Group LG11"/>
</dbReference>
<reference evidence="15 16" key="1">
    <citation type="submission" date="2019-09" db="EMBL/GenBank/DDBJ databases">
        <title>A chromosome-level genome assembly of the Chinese tupelo Nyssa sinensis.</title>
        <authorList>
            <person name="Yang X."/>
            <person name="Kang M."/>
            <person name="Yang Y."/>
            <person name="Xiong H."/>
            <person name="Wang M."/>
            <person name="Zhang Z."/>
            <person name="Wang Z."/>
            <person name="Wu H."/>
            <person name="Ma T."/>
            <person name="Liu J."/>
            <person name="Xi Z."/>
        </authorList>
    </citation>
    <scope>NUCLEOTIDE SEQUENCE [LARGE SCALE GENOMIC DNA]</scope>
    <source>
        <strain evidence="15">J267</strain>
        <tissue evidence="15">Leaf</tissue>
    </source>
</reference>
<feature type="domain" description="HSF-type DNA-binding" evidence="14">
    <location>
        <begin position="81"/>
        <end position="105"/>
    </location>
</feature>
<dbReference type="InterPro" id="IPR000232">
    <property type="entry name" value="HSF_DNA-bd"/>
</dbReference>
<organism evidence="15 16">
    <name type="scientific">Nyssa sinensis</name>
    <dbReference type="NCBI Taxonomy" id="561372"/>
    <lineage>
        <taxon>Eukaryota</taxon>
        <taxon>Viridiplantae</taxon>
        <taxon>Streptophyta</taxon>
        <taxon>Embryophyta</taxon>
        <taxon>Tracheophyta</taxon>
        <taxon>Spermatophyta</taxon>
        <taxon>Magnoliopsida</taxon>
        <taxon>eudicotyledons</taxon>
        <taxon>Gunneridae</taxon>
        <taxon>Pentapetalae</taxon>
        <taxon>asterids</taxon>
        <taxon>Cornales</taxon>
        <taxon>Nyssaceae</taxon>
        <taxon>Nyssa</taxon>
    </lineage>
</organism>
<keyword evidence="8" id="KW-0539">Nucleus</keyword>
<dbReference type="PANTHER" id="PTHR10015:SF322">
    <property type="entry name" value="HEAT STRESS TRANSCRIPTION FACTOR A-7A"/>
    <property type="match status" value="1"/>
</dbReference>
<dbReference type="InterPro" id="IPR036388">
    <property type="entry name" value="WH-like_DNA-bd_sf"/>
</dbReference>
<gene>
    <name evidence="15" type="ORF">F0562_021219</name>
</gene>
<keyword evidence="5" id="KW-0346">Stress response</keyword>
<name>A0A5J5BKW4_9ASTE</name>
<dbReference type="PRINTS" id="PR00056">
    <property type="entry name" value="HSFDOMAIN"/>
</dbReference>
<feature type="region of interest" description="Disordered" evidence="13">
    <location>
        <begin position="1"/>
        <end position="33"/>
    </location>
</feature>
<feature type="coiled-coil region" evidence="12">
    <location>
        <begin position="282"/>
        <end position="312"/>
    </location>
</feature>
<evidence type="ECO:0000256" key="12">
    <source>
        <dbReference type="SAM" id="Coils"/>
    </source>
</evidence>
<keyword evidence="3" id="KW-0597">Phosphoprotein</keyword>
<comment type="function">
    <text evidence="9">DNA-binding protein that specifically binds heat shock promoter elements (HSE) and activates transcription.</text>
</comment>
<dbReference type="GO" id="GO:0005634">
    <property type="term" value="C:nucleus"/>
    <property type="evidence" value="ECO:0007669"/>
    <property type="project" value="UniProtKB-SubCell"/>
</dbReference>
<dbReference type="PROSITE" id="PS00434">
    <property type="entry name" value="HSF_DOMAIN"/>
    <property type="match status" value="1"/>
</dbReference>
<keyword evidence="6" id="KW-0238">DNA-binding</keyword>
<comment type="similarity">
    <text evidence="2 11">Belongs to the HSF family.</text>
</comment>
<accession>A0A5J5BKW4</accession>
<feature type="compositionally biased region" description="Basic and acidic residues" evidence="13">
    <location>
        <begin position="1"/>
        <end position="11"/>
    </location>
</feature>
<dbReference type="GO" id="GO:0003700">
    <property type="term" value="F:DNA-binding transcription factor activity"/>
    <property type="evidence" value="ECO:0007669"/>
    <property type="project" value="InterPro"/>
</dbReference>
<keyword evidence="7" id="KW-0804">Transcription</keyword>
<dbReference type="PANTHER" id="PTHR10015">
    <property type="entry name" value="HEAT SHOCK TRANSCRIPTION FACTOR"/>
    <property type="match status" value="1"/>
</dbReference>
<dbReference type="InterPro" id="IPR036390">
    <property type="entry name" value="WH_DNA-bd_sf"/>
</dbReference>
<dbReference type="EMBL" id="CM018034">
    <property type="protein sequence ID" value="KAA8543286.1"/>
    <property type="molecule type" value="Genomic_DNA"/>
</dbReference>
<evidence type="ECO:0000256" key="6">
    <source>
        <dbReference type="ARBA" id="ARBA00023125"/>
    </source>
</evidence>
<keyword evidence="4" id="KW-0805">Transcription regulation</keyword>
<evidence type="ECO:0000256" key="7">
    <source>
        <dbReference type="ARBA" id="ARBA00023163"/>
    </source>
</evidence>
<dbReference type="SMART" id="SM00415">
    <property type="entry name" value="HSF"/>
    <property type="match status" value="1"/>
</dbReference>
<protein>
    <recommendedName>
        <fullName evidence="10">Heat stress transcription factor</fullName>
    </recommendedName>
</protein>
<dbReference type="GO" id="GO:0006357">
    <property type="term" value="P:regulation of transcription by RNA polymerase II"/>
    <property type="evidence" value="ECO:0007669"/>
    <property type="project" value="TreeGrafter"/>
</dbReference>